<reference evidence="1 2" key="1">
    <citation type="submission" date="2022-08" db="EMBL/GenBank/DDBJ databases">
        <title>Reclassification of Massilia species as members of the genera Telluria, Duganella, Pseudoduganella, Mokoshia gen. nov. and Zemynaea gen. nov. using orthogonal and non-orthogonal genome-based approaches.</title>
        <authorList>
            <person name="Bowman J.P."/>
        </authorList>
    </citation>
    <scope>NUCLEOTIDE SEQUENCE [LARGE SCALE GENOMIC DNA]</scope>
    <source>
        <strain evidence="1 2">JCM 31607</strain>
    </source>
</reference>
<dbReference type="Gene3D" id="3.90.1720.10">
    <property type="entry name" value="endopeptidase domain like (from Nostoc punctiforme)"/>
    <property type="match status" value="1"/>
</dbReference>
<keyword evidence="2" id="KW-1185">Reference proteome</keyword>
<name>A0ABT2BGW8_9BURK</name>
<protein>
    <recommendedName>
        <fullName evidence="3">NlpC/P60 domain-containing protein</fullName>
    </recommendedName>
</protein>
<organism evidence="1 2">
    <name type="scientific">Massilia solisilvae</name>
    <dbReference type="NCBI Taxonomy" id="1811225"/>
    <lineage>
        <taxon>Bacteria</taxon>
        <taxon>Pseudomonadati</taxon>
        <taxon>Pseudomonadota</taxon>
        <taxon>Betaproteobacteria</taxon>
        <taxon>Burkholderiales</taxon>
        <taxon>Oxalobacteraceae</taxon>
        <taxon>Telluria group</taxon>
        <taxon>Massilia</taxon>
    </lineage>
</organism>
<sequence length="135" mass="14630">MAKDDDRVILACEAEWDSWKSDCSGFVKAVAARLGVRVFGNANQLVDFLGNSPDWRDLGHDHNKARVQATLGDFDIAGLKDSPHGHVAIIVGLPSAGFPVGYWGRFGSFGKKKAPISLSWRRPALAQVSYFAGSL</sequence>
<accession>A0ABT2BGW8</accession>
<evidence type="ECO:0000313" key="1">
    <source>
        <dbReference type="EMBL" id="MCS0607769.1"/>
    </source>
</evidence>
<gene>
    <name evidence="1" type="ORF">NX773_06290</name>
</gene>
<evidence type="ECO:0000313" key="2">
    <source>
        <dbReference type="Proteomes" id="UP001205861"/>
    </source>
</evidence>
<proteinExistence type="predicted"/>
<dbReference type="EMBL" id="JANUGV010000001">
    <property type="protein sequence ID" value="MCS0607769.1"/>
    <property type="molecule type" value="Genomic_DNA"/>
</dbReference>
<dbReference type="RefSeq" id="WP_258855468.1">
    <property type="nucleotide sequence ID" value="NZ_JANUGV010000001.1"/>
</dbReference>
<dbReference type="Proteomes" id="UP001205861">
    <property type="component" value="Unassembled WGS sequence"/>
</dbReference>
<evidence type="ECO:0008006" key="3">
    <source>
        <dbReference type="Google" id="ProtNLM"/>
    </source>
</evidence>
<comment type="caution">
    <text evidence="1">The sequence shown here is derived from an EMBL/GenBank/DDBJ whole genome shotgun (WGS) entry which is preliminary data.</text>
</comment>